<gene>
    <name evidence="1" type="ORF">F9Z43_14185</name>
</gene>
<accession>A0A7X3F3I7</accession>
<name>A0A7X3F3I7_9PSED</name>
<reference evidence="1 2" key="1">
    <citation type="submission" date="2019-10" db="EMBL/GenBank/DDBJ databases">
        <title>XDR Pseudomonas monteilii producing IMP-16 from LCR.</title>
        <authorList>
            <person name="Ballaben A."/>
            <person name="Doi Y."/>
        </authorList>
    </citation>
    <scope>NUCLEOTIDE SEQUENCE [LARGE SCALE GENOMIC DNA]</scope>
    <source>
        <strain evidence="1 2">597/14</strain>
    </source>
</reference>
<dbReference type="AlphaFoldDB" id="A0A7X3F3I7"/>
<dbReference type="InterPro" id="IPR022385">
    <property type="entry name" value="Rhs_assc_core"/>
</dbReference>
<dbReference type="Gene3D" id="2.180.10.10">
    <property type="entry name" value="RHS repeat-associated core"/>
    <property type="match status" value="1"/>
</dbReference>
<dbReference type="EMBL" id="WEIK01000011">
    <property type="protein sequence ID" value="MVF50447.1"/>
    <property type="molecule type" value="Genomic_DNA"/>
</dbReference>
<organism evidence="1 2">
    <name type="scientific">Pseudomonas monteilii</name>
    <dbReference type="NCBI Taxonomy" id="76759"/>
    <lineage>
        <taxon>Bacteria</taxon>
        <taxon>Pseudomonadati</taxon>
        <taxon>Pseudomonadota</taxon>
        <taxon>Gammaproteobacteria</taxon>
        <taxon>Pseudomonadales</taxon>
        <taxon>Pseudomonadaceae</taxon>
        <taxon>Pseudomonas</taxon>
    </lineage>
</organism>
<dbReference type="NCBIfam" id="TIGR03696">
    <property type="entry name" value="Rhs_assc_core"/>
    <property type="match status" value="1"/>
</dbReference>
<evidence type="ECO:0000313" key="2">
    <source>
        <dbReference type="Proteomes" id="UP000440965"/>
    </source>
</evidence>
<protein>
    <submittedName>
        <fullName evidence="1">RHS repeat-associated core domain-containing protein</fullName>
    </submittedName>
</protein>
<dbReference type="RefSeq" id="WP_082426310.1">
    <property type="nucleotide sequence ID" value="NZ_JACGDB010000003.1"/>
</dbReference>
<proteinExistence type="predicted"/>
<sequence>MQNYNYPDRLFFYGQKHLATITGTAPVQLLRTDMTALAERYEATSTTSIIQSDRASSVLGTSLAHLNRIYTPYGLDHTAPTFLGFTGQPTDPVTGCYPLGNGHRFYNPAMMRFHQPDRLSPFHRGATNSYTYALGDPVNLHDPSGQLPQFIVTGVSRTVRLIKRVLREAINQALAPPAIVKDYLQPILSTIVATAENASRQLLPAATPLPLRLAVQTGVAAGVGASIATAAISYSQTGTMLSVSPWEAIGIWYMGSATPEQQIALGFQIRQPQVPDHMNKFLAS</sequence>
<evidence type="ECO:0000313" key="1">
    <source>
        <dbReference type="EMBL" id="MVF50447.1"/>
    </source>
</evidence>
<dbReference type="Proteomes" id="UP000440965">
    <property type="component" value="Unassembled WGS sequence"/>
</dbReference>
<comment type="caution">
    <text evidence="1">The sequence shown here is derived from an EMBL/GenBank/DDBJ whole genome shotgun (WGS) entry which is preliminary data.</text>
</comment>